<evidence type="ECO:0000313" key="3">
    <source>
        <dbReference type="Proteomes" id="UP000000851"/>
    </source>
</evidence>
<dbReference type="InterPro" id="IPR011659">
    <property type="entry name" value="WD40"/>
</dbReference>
<feature type="chain" id="PRO_5002983049" evidence="1">
    <location>
        <begin position="30"/>
        <end position="635"/>
    </location>
</feature>
<dbReference type="KEGG" id="cai:Caci_5764"/>
<feature type="signal peptide" evidence="1">
    <location>
        <begin position="1"/>
        <end position="29"/>
    </location>
</feature>
<dbReference type="AlphaFoldDB" id="C7QDJ8"/>
<dbReference type="InterPro" id="IPR007253">
    <property type="entry name" value="Cell_wall-bd_2"/>
</dbReference>
<proteinExistence type="predicted"/>
<evidence type="ECO:0000313" key="2">
    <source>
        <dbReference type="EMBL" id="ACU74622.1"/>
    </source>
</evidence>
<dbReference type="InterPro" id="IPR051922">
    <property type="entry name" value="Bact_Sporulation_Assoc"/>
</dbReference>
<dbReference type="RefSeq" id="WP_015794351.1">
    <property type="nucleotide sequence ID" value="NC_013131.1"/>
</dbReference>
<dbReference type="PANTHER" id="PTHR30032:SF4">
    <property type="entry name" value="AMIDASE ENHANCER"/>
    <property type="match status" value="1"/>
</dbReference>
<dbReference type="Pfam" id="PF04122">
    <property type="entry name" value="CW_binding_2"/>
    <property type="match status" value="3"/>
</dbReference>
<gene>
    <name evidence="2" type="ordered locus">Caci_5764</name>
</gene>
<evidence type="ECO:0000256" key="1">
    <source>
        <dbReference type="SAM" id="SignalP"/>
    </source>
</evidence>
<accession>C7QDJ8</accession>
<dbReference type="Proteomes" id="UP000000851">
    <property type="component" value="Chromosome"/>
</dbReference>
<dbReference type="InterPro" id="IPR011042">
    <property type="entry name" value="6-blade_b-propeller_TolB-like"/>
</dbReference>
<organism evidence="2 3">
    <name type="scientific">Catenulispora acidiphila (strain DSM 44928 / JCM 14897 / NBRC 102108 / NRRL B-24433 / ID139908)</name>
    <dbReference type="NCBI Taxonomy" id="479433"/>
    <lineage>
        <taxon>Bacteria</taxon>
        <taxon>Bacillati</taxon>
        <taxon>Actinomycetota</taxon>
        <taxon>Actinomycetes</taxon>
        <taxon>Catenulisporales</taxon>
        <taxon>Catenulisporaceae</taxon>
        <taxon>Catenulispora</taxon>
    </lineage>
</organism>
<dbReference type="eggNOG" id="COG0823">
    <property type="taxonomic scope" value="Bacteria"/>
</dbReference>
<name>C7QDJ8_CATAD</name>
<dbReference type="OrthoDB" id="9808778at2"/>
<keyword evidence="3" id="KW-1185">Reference proteome</keyword>
<dbReference type="PANTHER" id="PTHR30032">
    <property type="entry name" value="N-ACETYLMURAMOYL-L-ALANINE AMIDASE-RELATED"/>
    <property type="match status" value="1"/>
</dbReference>
<reference evidence="2 3" key="1">
    <citation type="journal article" date="2009" name="Stand. Genomic Sci.">
        <title>Complete genome sequence of Catenulispora acidiphila type strain (ID 139908).</title>
        <authorList>
            <person name="Copeland A."/>
            <person name="Lapidus A."/>
            <person name="Glavina Del Rio T."/>
            <person name="Nolan M."/>
            <person name="Lucas S."/>
            <person name="Chen F."/>
            <person name="Tice H."/>
            <person name="Cheng J.F."/>
            <person name="Bruce D."/>
            <person name="Goodwin L."/>
            <person name="Pitluck S."/>
            <person name="Mikhailova N."/>
            <person name="Pati A."/>
            <person name="Ivanova N."/>
            <person name="Mavromatis K."/>
            <person name="Chen A."/>
            <person name="Palaniappan K."/>
            <person name="Chain P."/>
            <person name="Land M."/>
            <person name="Hauser L."/>
            <person name="Chang Y.J."/>
            <person name="Jeffries C.D."/>
            <person name="Chertkov O."/>
            <person name="Brettin T."/>
            <person name="Detter J.C."/>
            <person name="Han C."/>
            <person name="Ali Z."/>
            <person name="Tindall B.J."/>
            <person name="Goker M."/>
            <person name="Bristow J."/>
            <person name="Eisen J.A."/>
            <person name="Markowitz V."/>
            <person name="Hugenholtz P."/>
            <person name="Kyrpides N.C."/>
            <person name="Klenk H.P."/>
        </authorList>
    </citation>
    <scope>NUCLEOTIDE SEQUENCE [LARGE SCALE GENOMIC DNA]</scope>
    <source>
        <strain evidence="3">DSM 44928 / JCM 14897 / NBRC 102108 / NRRL B-24433 / ID139908</strain>
    </source>
</reference>
<dbReference type="SUPFAM" id="SSF82171">
    <property type="entry name" value="DPP6 N-terminal domain-like"/>
    <property type="match status" value="1"/>
</dbReference>
<dbReference type="Gene3D" id="3.40.50.12090">
    <property type="match status" value="1"/>
</dbReference>
<dbReference type="EMBL" id="CP001700">
    <property type="protein sequence ID" value="ACU74622.1"/>
    <property type="molecule type" value="Genomic_DNA"/>
</dbReference>
<dbReference type="HOGENOM" id="CLU_023724_0_0_11"/>
<dbReference type="STRING" id="479433.Caci_5764"/>
<keyword evidence="1" id="KW-0732">Signal</keyword>
<dbReference type="GO" id="GO:0030288">
    <property type="term" value="C:outer membrane-bounded periplasmic space"/>
    <property type="evidence" value="ECO:0007669"/>
    <property type="project" value="TreeGrafter"/>
</dbReference>
<dbReference type="InParanoid" id="C7QDJ8"/>
<dbReference type="Pfam" id="PF07676">
    <property type="entry name" value="PD40"/>
    <property type="match status" value="3"/>
</dbReference>
<protein>
    <submittedName>
        <fullName evidence="2">Periplasmic component of the Tol biopolymer transport system-like protein</fullName>
    </submittedName>
</protein>
<sequence precursor="true">MNRHTRALAFTATSALLIAAAEGGAPARAADIASGSIIFTQTVPGTAVGLVITNPDGSGTHLLHPSGNGLSATSQIFEPAVSPDGSRVAFGDVASRAVWVAGVDGSRPVRISSPTGSAVDSEPTWSPDGTSVFFTRRAGTAQIMKASADGDHDEAAVFFPTGTNDTEPSVAVNGDLAFERNVNGTSTIFVLAAGAGSATPFANGARPAWSPDGSRLAYDRGSALLVKTRAGQESLIGTSGVQASRPAWAADGAHIAFEGSVPGHHRQIWVVDTSTLTVSPVGAEPPDGVVENAPAWQTIRKTTVDRVGGADRIDTAVAASHLGYDTPNANGTGTNGGRVANAVVLSRSDTFADALAGSALAGSLNGPLLLTPTASLDARTAAEITRCLRPGGTVFLLGDSGALSSKVQAQVLALGFQVRRLAGPDRYATAAAIAAAITPNPVTILVATGANFPDALAAGAGAAGVPGTVVVLSADRVLPGSTAAYLAAHAGPTTRLIGVGDQGVAALRTAFPAGRVQSAAGADRFATAAAVAQTFFTGVKAPRVVGLATGFNWPDALAGGALLGANNGPLLLADKTGIPASEADYLRTEAGAISEVIVNGDTGVVSGNAAASVANVVGVFGQANFFDNRRAPVLP</sequence>
<dbReference type="Gene3D" id="2.120.10.30">
    <property type="entry name" value="TolB, C-terminal domain"/>
    <property type="match status" value="2"/>
</dbReference>